<dbReference type="VEuPathDB" id="FungiDB:BD410DRAFT_126452"/>
<protein>
    <submittedName>
        <fullName evidence="2">Uncharacterized protein</fullName>
    </submittedName>
</protein>
<dbReference type="Proteomes" id="UP000294933">
    <property type="component" value="Unassembled WGS sequence"/>
</dbReference>
<sequence>MNPAAQKMDEPGLPLDPPNYALDVPNASREFDWPSTGGYQPNGYIANPAPSPYEPPQVVGWIPPGSAPQTRPAYIPATWPAPPSMSQVGQPRVQAFDGFRRQLDQPGDANPLQHAYRQRPIQAPGLQIYSIDPLVEPRGNDWDIHTGIPGFLQPKPTPDTVNIHALSPCNSTATLGWPTPSSASQIGQQYFPVASSSKPTPLPTLPQVGQRDDYGFGMGPVQPYFGQQGDSTLLHHPWQRPMQQQVPQIQVSQRNLRANKDDGYSRPWRRSNRKQERRHANDNASTSGADRLLSPVGLPGSLTPKPYLLPYSREEGQRIYNNQVTGREVQLHLPSIISRRVMMQ</sequence>
<dbReference type="EMBL" id="ML170168">
    <property type="protein sequence ID" value="TDL23880.1"/>
    <property type="molecule type" value="Genomic_DNA"/>
</dbReference>
<evidence type="ECO:0000313" key="2">
    <source>
        <dbReference type="EMBL" id="TDL23880.1"/>
    </source>
</evidence>
<reference evidence="2 3" key="1">
    <citation type="submission" date="2018-06" db="EMBL/GenBank/DDBJ databases">
        <title>A transcriptomic atlas of mushroom development highlights an independent origin of complex multicellularity.</title>
        <authorList>
            <consortium name="DOE Joint Genome Institute"/>
            <person name="Krizsan K."/>
            <person name="Almasi E."/>
            <person name="Merenyi Z."/>
            <person name="Sahu N."/>
            <person name="Viragh M."/>
            <person name="Koszo T."/>
            <person name="Mondo S."/>
            <person name="Kiss B."/>
            <person name="Balint B."/>
            <person name="Kues U."/>
            <person name="Barry K."/>
            <person name="Hegedus J.C."/>
            <person name="Henrissat B."/>
            <person name="Johnson J."/>
            <person name="Lipzen A."/>
            <person name="Ohm R."/>
            <person name="Nagy I."/>
            <person name="Pangilinan J."/>
            <person name="Yan J."/>
            <person name="Xiong Y."/>
            <person name="Grigoriev I.V."/>
            <person name="Hibbett D.S."/>
            <person name="Nagy L.G."/>
        </authorList>
    </citation>
    <scope>NUCLEOTIDE SEQUENCE [LARGE SCALE GENOMIC DNA]</scope>
    <source>
        <strain evidence="2 3">SZMC22713</strain>
    </source>
</reference>
<feature type="compositionally biased region" description="Basic residues" evidence="1">
    <location>
        <begin position="267"/>
        <end position="277"/>
    </location>
</feature>
<name>A0A4Y7QAN3_9AGAM</name>
<feature type="region of interest" description="Disordered" evidence="1">
    <location>
        <begin position="25"/>
        <end position="51"/>
    </location>
</feature>
<feature type="region of interest" description="Disordered" evidence="1">
    <location>
        <begin position="194"/>
        <end position="299"/>
    </location>
</feature>
<gene>
    <name evidence="2" type="ORF">BD410DRAFT_126452</name>
</gene>
<evidence type="ECO:0000313" key="3">
    <source>
        <dbReference type="Proteomes" id="UP000294933"/>
    </source>
</evidence>
<dbReference type="AlphaFoldDB" id="A0A4Y7QAN3"/>
<evidence type="ECO:0000256" key="1">
    <source>
        <dbReference type="SAM" id="MobiDB-lite"/>
    </source>
</evidence>
<keyword evidence="3" id="KW-1185">Reference proteome</keyword>
<proteinExistence type="predicted"/>
<accession>A0A4Y7QAN3</accession>
<organism evidence="2 3">
    <name type="scientific">Rickenella mellea</name>
    <dbReference type="NCBI Taxonomy" id="50990"/>
    <lineage>
        <taxon>Eukaryota</taxon>
        <taxon>Fungi</taxon>
        <taxon>Dikarya</taxon>
        <taxon>Basidiomycota</taxon>
        <taxon>Agaricomycotina</taxon>
        <taxon>Agaricomycetes</taxon>
        <taxon>Hymenochaetales</taxon>
        <taxon>Rickenellaceae</taxon>
        <taxon>Rickenella</taxon>
    </lineage>
</organism>
<feature type="compositionally biased region" description="Low complexity" evidence="1">
    <location>
        <begin position="239"/>
        <end position="254"/>
    </location>
</feature>